<feature type="domain" description="DUF4395" evidence="2">
    <location>
        <begin position="8"/>
        <end position="132"/>
    </location>
</feature>
<proteinExistence type="predicted"/>
<dbReference type="InterPro" id="IPR016942">
    <property type="entry name" value="UCP030042"/>
</dbReference>
<evidence type="ECO:0000313" key="4">
    <source>
        <dbReference type="Proteomes" id="UP000233343"/>
    </source>
</evidence>
<feature type="transmembrane region" description="Helical" evidence="1">
    <location>
        <begin position="83"/>
        <end position="106"/>
    </location>
</feature>
<keyword evidence="1" id="KW-0472">Membrane</keyword>
<dbReference type="Proteomes" id="UP000233343">
    <property type="component" value="Unassembled WGS sequence"/>
</dbReference>
<evidence type="ECO:0000256" key="1">
    <source>
        <dbReference type="SAM" id="Phobius"/>
    </source>
</evidence>
<dbReference type="RefSeq" id="WP_066192856.1">
    <property type="nucleotide sequence ID" value="NZ_JARMMB010000020.1"/>
</dbReference>
<evidence type="ECO:0000313" key="3">
    <source>
        <dbReference type="EMBL" id="PKG29714.1"/>
    </source>
</evidence>
<protein>
    <submittedName>
        <fullName evidence="3">DUF4395 domain-containing protein</fullName>
    </submittedName>
</protein>
<comment type="caution">
    <text evidence="3">The sequence shown here is derived from an EMBL/GenBank/DDBJ whole genome shotgun (WGS) entry which is preliminary data.</text>
</comment>
<evidence type="ECO:0000259" key="2">
    <source>
        <dbReference type="Pfam" id="PF14340"/>
    </source>
</evidence>
<sequence length="141" mass="15882">MEQTIRSIPRPLVKANQWVIVCSAVFTLISGFVWILAIPLAAGIIGLVFGSNPIMSFAKLFLKKHPSEYIPEDRDQQQFNQTIAVICLGLGLISFLLEWTTVGYIFTIMVGMAAFIAICGFCIGCFIHFQLNQYKYRRSIK</sequence>
<feature type="transmembrane region" description="Helical" evidence="1">
    <location>
        <begin position="18"/>
        <end position="37"/>
    </location>
</feature>
<reference evidence="3 4" key="1">
    <citation type="journal article" date="2010" name="Int. J. Syst. Evol. Microbiol.">
        <title>Bacillus horneckiae sp. nov., isolated from a spacecraft-assembly clean room.</title>
        <authorList>
            <person name="Vaishampayan P."/>
            <person name="Probst A."/>
            <person name="Krishnamurthi S."/>
            <person name="Ghosh S."/>
            <person name="Osman S."/>
            <person name="McDowall A."/>
            <person name="Ruckmani A."/>
            <person name="Mayilraj S."/>
            <person name="Venkateswaran K."/>
        </authorList>
    </citation>
    <scope>NUCLEOTIDE SEQUENCE [LARGE SCALE GENOMIC DNA]</scope>
    <source>
        <strain evidence="4">1PO1SC</strain>
    </source>
</reference>
<keyword evidence="1" id="KW-0812">Transmembrane</keyword>
<keyword evidence="1" id="KW-1133">Transmembrane helix</keyword>
<dbReference type="PIRSF" id="PIRSF030042">
    <property type="entry name" value="UCP030042"/>
    <property type="match status" value="1"/>
</dbReference>
<dbReference type="Gene3D" id="1.20.1720.10">
    <property type="entry name" value="Multidrug resistance protein D"/>
    <property type="match status" value="1"/>
</dbReference>
<dbReference type="InterPro" id="IPR025508">
    <property type="entry name" value="DUF4395"/>
</dbReference>
<feature type="transmembrane region" description="Helical" evidence="1">
    <location>
        <begin position="112"/>
        <end position="131"/>
    </location>
</feature>
<feature type="transmembrane region" description="Helical" evidence="1">
    <location>
        <begin position="43"/>
        <end position="62"/>
    </location>
</feature>
<keyword evidence="4" id="KW-1185">Reference proteome</keyword>
<name>A0A2N0ZJN7_9BACI</name>
<gene>
    <name evidence="3" type="ORF">CWS20_07550</name>
</gene>
<organism evidence="3 4">
    <name type="scientific">Cytobacillus horneckiae</name>
    <dbReference type="NCBI Taxonomy" id="549687"/>
    <lineage>
        <taxon>Bacteria</taxon>
        <taxon>Bacillati</taxon>
        <taxon>Bacillota</taxon>
        <taxon>Bacilli</taxon>
        <taxon>Bacillales</taxon>
        <taxon>Bacillaceae</taxon>
        <taxon>Cytobacillus</taxon>
    </lineage>
</organism>
<dbReference type="EMBL" id="PISD01000013">
    <property type="protein sequence ID" value="PKG29714.1"/>
    <property type="molecule type" value="Genomic_DNA"/>
</dbReference>
<dbReference type="AlphaFoldDB" id="A0A2N0ZJN7"/>
<accession>A0A2N0ZJN7</accession>
<dbReference type="Pfam" id="PF14340">
    <property type="entry name" value="DUF4395"/>
    <property type="match status" value="1"/>
</dbReference>